<name>A0A9N9T062_DIABA</name>
<accession>A0A9N9T062</accession>
<sequence length="106" mass="12159">MNLQLQGKNINLAKAKGVVGAFIDKLSIFEENMQRKDLTKFLNLKSSCGGSEDFQTYCLYLQTLKEDLQSRFQDLTSLKVPTWFINSFITTYLVEEGFSFVCILKN</sequence>
<dbReference type="AlphaFoldDB" id="A0A9N9T062"/>
<dbReference type="Proteomes" id="UP001153709">
    <property type="component" value="Chromosome 3"/>
</dbReference>
<dbReference type="EMBL" id="OU898278">
    <property type="protein sequence ID" value="CAG9831522.1"/>
    <property type="molecule type" value="Genomic_DNA"/>
</dbReference>
<keyword evidence="2" id="KW-1185">Reference proteome</keyword>
<reference evidence="1" key="1">
    <citation type="submission" date="2022-01" db="EMBL/GenBank/DDBJ databases">
        <authorList>
            <person name="King R."/>
        </authorList>
    </citation>
    <scope>NUCLEOTIDE SEQUENCE</scope>
</reference>
<evidence type="ECO:0000313" key="2">
    <source>
        <dbReference type="Proteomes" id="UP001153709"/>
    </source>
</evidence>
<dbReference type="OrthoDB" id="1101576at2759"/>
<gene>
    <name evidence="1" type="ORF">DIABBA_LOCUS5104</name>
</gene>
<organism evidence="1 2">
    <name type="scientific">Diabrotica balteata</name>
    <name type="common">Banded cucumber beetle</name>
    <dbReference type="NCBI Taxonomy" id="107213"/>
    <lineage>
        <taxon>Eukaryota</taxon>
        <taxon>Metazoa</taxon>
        <taxon>Ecdysozoa</taxon>
        <taxon>Arthropoda</taxon>
        <taxon>Hexapoda</taxon>
        <taxon>Insecta</taxon>
        <taxon>Pterygota</taxon>
        <taxon>Neoptera</taxon>
        <taxon>Endopterygota</taxon>
        <taxon>Coleoptera</taxon>
        <taxon>Polyphaga</taxon>
        <taxon>Cucujiformia</taxon>
        <taxon>Chrysomeloidea</taxon>
        <taxon>Chrysomelidae</taxon>
        <taxon>Galerucinae</taxon>
        <taxon>Diabroticina</taxon>
        <taxon>Diabroticites</taxon>
        <taxon>Diabrotica</taxon>
    </lineage>
</organism>
<protein>
    <submittedName>
        <fullName evidence="1">Uncharacterized protein</fullName>
    </submittedName>
</protein>
<evidence type="ECO:0000313" key="1">
    <source>
        <dbReference type="EMBL" id="CAG9831522.1"/>
    </source>
</evidence>
<proteinExistence type="predicted"/>